<keyword evidence="4" id="KW-1185">Reference proteome</keyword>
<reference evidence="2 4" key="1">
    <citation type="journal article" date="2011" name="Nature">
        <title>The Medicago genome provides insight into the evolution of rhizobial symbioses.</title>
        <authorList>
            <person name="Young N.D."/>
            <person name="Debelle F."/>
            <person name="Oldroyd G.E."/>
            <person name="Geurts R."/>
            <person name="Cannon S.B."/>
            <person name="Udvardi M.K."/>
            <person name="Benedito V.A."/>
            <person name="Mayer K.F."/>
            <person name="Gouzy J."/>
            <person name="Schoof H."/>
            <person name="Van de Peer Y."/>
            <person name="Proost S."/>
            <person name="Cook D.R."/>
            <person name="Meyers B.C."/>
            <person name="Spannagl M."/>
            <person name="Cheung F."/>
            <person name="De Mita S."/>
            <person name="Krishnakumar V."/>
            <person name="Gundlach H."/>
            <person name="Zhou S."/>
            <person name="Mudge J."/>
            <person name="Bharti A.K."/>
            <person name="Murray J.D."/>
            <person name="Naoumkina M.A."/>
            <person name="Rosen B."/>
            <person name="Silverstein K.A."/>
            <person name="Tang H."/>
            <person name="Rombauts S."/>
            <person name="Zhao P.X."/>
            <person name="Zhou P."/>
            <person name="Barbe V."/>
            <person name="Bardou P."/>
            <person name="Bechner M."/>
            <person name="Bellec A."/>
            <person name="Berger A."/>
            <person name="Berges H."/>
            <person name="Bidwell S."/>
            <person name="Bisseling T."/>
            <person name="Choisne N."/>
            <person name="Couloux A."/>
            <person name="Denny R."/>
            <person name="Deshpande S."/>
            <person name="Dai X."/>
            <person name="Doyle J.J."/>
            <person name="Dudez A.M."/>
            <person name="Farmer A.D."/>
            <person name="Fouteau S."/>
            <person name="Franken C."/>
            <person name="Gibelin C."/>
            <person name="Gish J."/>
            <person name="Goldstein S."/>
            <person name="Gonzalez A.J."/>
            <person name="Green P.J."/>
            <person name="Hallab A."/>
            <person name="Hartog M."/>
            <person name="Hua A."/>
            <person name="Humphray S.J."/>
            <person name="Jeong D.H."/>
            <person name="Jing Y."/>
            <person name="Jocker A."/>
            <person name="Kenton S.M."/>
            <person name="Kim D.J."/>
            <person name="Klee K."/>
            <person name="Lai H."/>
            <person name="Lang C."/>
            <person name="Lin S."/>
            <person name="Macmil S.L."/>
            <person name="Magdelenat G."/>
            <person name="Matthews L."/>
            <person name="McCorrison J."/>
            <person name="Monaghan E.L."/>
            <person name="Mun J.H."/>
            <person name="Najar F.Z."/>
            <person name="Nicholson C."/>
            <person name="Noirot C."/>
            <person name="O'Bleness M."/>
            <person name="Paule C.R."/>
            <person name="Poulain J."/>
            <person name="Prion F."/>
            <person name="Qin B."/>
            <person name="Qu C."/>
            <person name="Retzel E.F."/>
            <person name="Riddle C."/>
            <person name="Sallet E."/>
            <person name="Samain S."/>
            <person name="Samson N."/>
            <person name="Sanders I."/>
            <person name="Saurat O."/>
            <person name="Scarpelli C."/>
            <person name="Schiex T."/>
            <person name="Segurens B."/>
            <person name="Severin A.J."/>
            <person name="Sherrier D.J."/>
            <person name="Shi R."/>
            <person name="Sims S."/>
            <person name="Singer S.R."/>
            <person name="Sinharoy S."/>
            <person name="Sterck L."/>
            <person name="Viollet A."/>
            <person name="Wang B.B."/>
            <person name="Wang K."/>
            <person name="Wang M."/>
            <person name="Wang X."/>
            <person name="Warfsmann J."/>
            <person name="Weissenbach J."/>
            <person name="White D.D."/>
            <person name="White J.D."/>
            <person name="Wiley G.B."/>
            <person name="Wincker P."/>
            <person name="Xing Y."/>
            <person name="Yang L."/>
            <person name="Yao Z."/>
            <person name="Ying F."/>
            <person name="Zhai J."/>
            <person name="Zhou L."/>
            <person name="Zuber A."/>
            <person name="Denarie J."/>
            <person name="Dixon R.A."/>
            <person name="May G.D."/>
            <person name="Schwartz D.C."/>
            <person name="Rogers J."/>
            <person name="Quetier F."/>
            <person name="Town C.D."/>
            <person name="Roe B.A."/>
        </authorList>
    </citation>
    <scope>NUCLEOTIDE SEQUENCE [LARGE SCALE GENOMIC DNA]</scope>
    <source>
        <strain evidence="2">A17</strain>
        <strain evidence="3 4">cv. Jemalong A17</strain>
    </source>
</reference>
<evidence type="ECO:0000313" key="2">
    <source>
        <dbReference type="EMBL" id="KEH21506.1"/>
    </source>
</evidence>
<reference evidence="3" key="3">
    <citation type="submission" date="2015-04" db="UniProtKB">
        <authorList>
            <consortium name="EnsemblPlants"/>
        </authorList>
    </citation>
    <scope>IDENTIFICATION</scope>
    <source>
        <strain evidence="3">cv. Jemalong A17</strain>
    </source>
</reference>
<dbReference type="EMBL" id="CM001223">
    <property type="protein sequence ID" value="KEH21506.1"/>
    <property type="molecule type" value="Genomic_DNA"/>
</dbReference>
<dbReference type="PANTHER" id="PTHR31296">
    <property type="entry name" value="UPF0565 PROTEIN C2ORF69"/>
    <property type="match status" value="1"/>
</dbReference>
<protein>
    <submittedName>
        <fullName evidence="2 3">Uncharacterized protein</fullName>
    </submittedName>
</protein>
<proteinExistence type="predicted"/>
<feature type="region of interest" description="Disordered" evidence="1">
    <location>
        <begin position="250"/>
        <end position="277"/>
    </location>
</feature>
<dbReference type="GO" id="GO:0005739">
    <property type="term" value="C:mitochondrion"/>
    <property type="evidence" value="ECO:0000318"/>
    <property type="project" value="GO_Central"/>
</dbReference>
<evidence type="ECO:0000256" key="1">
    <source>
        <dbReference type="SAM" id="MobiDB-lite"/>
    </source>
</evidence>
<dbReference type="AlphaFoldDB" id="A0A072TWE5"/>
<evidence type="ECO:0000313" key="4">
    <source>
        <dbReference type="Proteomes" id="UP000002051"/>
    </source>
</evidence>
<dbReference type="PANTHER" id="PTHR31296:SF1">
    <property type="entry name" value="MITOCHONDRIAL PROTEIN C2ORF69"/>
    <property type="match status" value="1"/>
</dbReference>
<dbReference type="InterPro" id="IPR018881">
    <property type="entry name" value="C2orf69_mit"/>
</dbReference>
<dbReference type="Proteomes" id="UP000002051">
    <property type="component" value="Unassembled WGS sequence"/>
</dbReference>
<gene>
    <name evidence="2" type="ordered locus">MTR_7g407110</name>
</gene>
<dbReference type="EnsemblPlants" id="KEH21506">
    <property type="protein sequence ID" value="KEH21506"/>
    <property type="gene ID" value="MTR_7g407110"/>
</dbReference>
<sequence>MTFAYIVLKTKETLLNSISEIHYVDVGLNSTGAYLTNHDVFERISKRLIQGARQLRFVLHGTLRQWTDEQRVWIQKEKDKMLLLLESEAGKSGAKLDVLARYYFGDKPTNIQMHFEIIESLDDDCKYLVFFWNDYDAKWKNKFIQRIMGMNTGLMRGKGLSTSHVLSLVMDKLYKQFVEKDIRDSEAFYVSILDTFNTINMAVPWKHDAPSYKDVKVNNLLIAVKILWLMFVGNTGSLVDHVVQHSSVDNMIPPPALETTSDHSQRDTPKTASDSDAQKEMIITASDAHQLTAKGNYCALCKKVHD</sequence>
<dbReference type="HOGENOM" id="CLU_910211_0_0_1"/>
<organism evidence="2 4">
    <name type="scientific">Medicago truncatula</name>
    <name type="common">Barrel medic</name>
    <name type="synonym">Medicago tribuloides</name>
    <dbReference type="NCBI Taxonomy" id="3880"/>
    <lineage>
        <taxon>Eukaryota</taxon>
        <taxon>Viridiplantae</taxon>
        <taxon>Streptophyta</taxon>
        <taxon>Embryophyta</taxon>
        <taxon>Tracheophyta</taxon>
        <taxon>Spermatophyta</taxon>
        <taxon>Magnoliopsida</taxon>
        <taxon>eudicotyledons</taxon>
        <taxon>Gunneridae</taxon>
        <taxon>Pentapetalae</taxon>
        <taxon>rosids</taxon>
        <taxon>fabids</taxon>
        <taxon>Fabales</taxon>
        <taxon>Fabaceae</taxon>
        <taxon>Papilionoideae</taxon>
        <taxon>50 kb inversion clade</taxon>
        <taxon>NPAAA clade</taxon>
        <taxon>Hologalegina</taxon>
        <taxon>IRL clade</taxon>
        <taxon>Trifolieae</taxon>
        <taxon>Medicago</taxon>
    </lineage>
</organism>
<name>A0A072TWE5_MEDTR</name>
<evidence type="ECO:0000313" key="3">
    <source>
        <dbReference type="EnsemblPlants" id="KEH21506"/>
    </source>
</evidence>
<reference evidence="2 4" key="2">
    <citation type="journal article" date="2014" name="BMC Genomics">
        <title>An improved genome release (version Mt4.0) for the model legume Medicago truncatula.</title>
        <authorList>
            <person name="Tang H."/>
            <person name="Krishnakumar V."/>
            <person name="Bidwell S."/>
            <person name="Rosen B."/>
            <person name="Chan A."/>
            <person name="Zhou S."/>
            <person name="Gentzbittel L."/>
            <person name="Childs K.L."/>
            <person name="Yandell M."/>
            <person name="Gundlach H."/>
            <person name="Mayer K.F."/>
            <person name="Schwartz D.C."/>
            <person name="Town C.D."/>
        </authorList>
    </citation>
    <scope>GENOME REANNOTATION</scope>
    <source>
        <strain evidence="2">A17</strain>
        <strain evidence="3 4">cv. Jemalong A17</strain>
    </source>
</reference>
<accession>A0A072TWE5</accession>
<feature type="compositionally biased region" description="Basic and acidic residues" evidence="1">
    <location>
        <begin position="260"/>
        <end position="269"/>
    </location>
</feature>